<comment type="catalytic activity">
    <reaction evidence="12">
        <text>tRNA(Met) + L-methionine + ATP = L-methionyl-tRNA(Met) + AMP + diphosphate</text>
        <dbReference type="Rhea" id="RHEA:13481"/>
        <dbReference type="Rhea" id="RHEA-COMP:9667"/>
        <dbReference type="Rhea" id="RHEA-COMP:9698"/>
        <dbReference type="ChEBI" id="CHEBI:30616"/>
        <dbReference type="ChEBI" id="CHEBI:33019"/>
        <dbReference type="ChEBI" id="CHEBI:57844"/>
        <dbReference type="ChEBI" id="CHEBI:78442"/>
        <dbReference type="ChEBI" id="CHEBI:78530"/>
        <dbReference type="ChEBI" id="CHEBI:456215"/>
        <dbReference type="EC" id="6.1.1.10"/>
    </reaction>
</comment>
<evidence type="ECO:0000256" key="11">
    <source>
        <dbReference type="ARBA" id="ARBA00030904"/>
    </source>
</evidence>
<dbReference type="RefSeq" id="XP_017865170.1">
    <property type="nucleotide sequence ID" value="XM_018009681.1"/>
</dbReference>
<dbReference type="CDD" id="cd07957">
    <property type="entry name" value="Anticodon_Ia_Met"/>
    <property type="match status" value="1"/>
</dbReference>
<evidence type="ECO:0000259" key="14">
    <source>
        <dbReference type="PROSITE" id="PS50405"/>
    </source>
</evidence>
<evidence type="ECO:0000256" key="13">
    <source>
        <dbReference type="RuleBase" id="RU363039"/>
    </source>
</evidence>
<keyword evidence="6 13" id="KW-0547">Nucleotide-binding</keyword>
<feature type="domain" description="WHEP-TRS" evidence="15">
    <location>
        <begin position="1042"/>
        <end position="1097"/>
    </location>
</feature>
<dbReference type="CDD" id="cd00814">
    <property type="entry name" value="MetRS_core"/>
    <property type="match status" value="1"/>
</dbReference>
<dbReference type="Gene3D" id="3.40.50.620">
    <property type="entry name" value="HUPs"/>
    <property type="match status" value="1"/>
</dbReference>
<dbReference type="CDD" id="cd00939">
    <property type="entry name" value="MetRS_RNA"/>
    <property type="match status" value="4"/>
</dbReference>
<evidence type="ECO:0000256" key="7">
    <source>
        <dbReference type="ARBA" id="ARBA00022840"/>
    </source>
</evidence>
<feature type="domain" description="WHEP-TRS" evidence="15">
    <location>
        <begin position="832"/>
        <end position="888"/>
    </location>
</feature>
<dbReference type="Pfam" id="PF09334">
    <property type="entry name" value="tRNA-synt_1g"/>
    <property type="match status" value="1"/>
</dbReference>
<evidence type="ECO:0000256" key="8">
    <source>
        <dbReference type="ARBA" id="ARBA00022884"/>
    </source>
</evidence>
<feature type="domain" description="GST C-terminal" evidence="14">
    <location>
        <begin position="66"/>
        <end position="186"/>
    </location>
</feature>
<evidence type="ECO:0000313" key="16">
    <source>
        <dbReference type="Proteomes" id="UP000694904"/>
    </source>
</evidence>
<keyword evidence="7 13" id="KW-0067">ATP-binding</keyword>
<keyword evidence="16" id="KW-1185">Reference proteome</keyword>
<dbReference type="PRINTS" id="PR01041">
    <property type="entry name" value="TRNASYNTHMET"/>
</dbReference>
<dbReference type="InterPro" id="IPR009080">
    <property type="entry name" value="tRNAsynth_Ia_anticodon-bd"/>
</dbReference>
<dbReference type="Gene3D" id="3.40.30.10">
    <property type="entry name" value="Glutaredoxin"/>
    <property type="match status" value="1"/>
</dbReference>
<protein>
    <recommendedName>
        <fullName evidence="4">Methionine--tRNA ligase, cytoplasmic</fullName>
        <ecNumber evidence="3">6.1.1.10</ecNumber>
    </recommendedName>
    <alternativeName>
        <fullName evidence="11">Methionyl-tRNA synthetase</fullName>
    </alternativeName>
</protein>
<dbReference type="InterPro" id="IPR014729">
    <property type="entry name" value="Rossmann-like_a/b/a_fold"/>
</dbReference>
<dbReference type="SUPFAM" id="SSF47323">
    <property type="entry name" value="Anticodon-binding domain of a subclass of class I aminoacyl-tRNA synthetases"/>
    <property type="match status" value="1"/>
</dbReference>
<keyword evidence="8" id="KW-0694">RNA-binding</keyword>
<feature type="domain" description="WHEP-TRS" evidence="15">
    <location>
        <begin position="975"/>
        <end position="1031"/>
    </location>
</feature>
<reference evidence="16" key="1">
    <citation type="journal article" date="1997" name="Nucleic Acids Res.">
        <title>tRNAscan-SE: a program for improved detection of transfer RNA genes in genomic sequence.</title>
        <authorList>
            <person name="Lowe T.M."/>
            <person name="Eddy S.R."/>
        </authorList>
    </citation>
    <scope>NUCLEOTIDE SEQUENCE [LARGE SCALE GENOMIC DNA]</scope>
</reference>
<dbReference type="InterPro" id="IPR041598">
    <property type="entry name" value="MARS_N"/>
</dbReference>
<dbReference type="InterPro" id="IPR029038">
    <property type="entry name" value="MetRS_Zn"/>
</dbReference>
<dbReference type="Gene3D" id="1.10.730.10">
    <property type="entry name" value="Isoleucyl-tRNA Synthetase, Domain 1"/>
    <property type="match status" value="1"/>
</dbReference>
<dbReference type="Pfam" id="PF18485">
    <property type="entry name" value="GST_N_5"/>
    <property type="match status" value="1"/>
</dbReference>
<dbReference type="Gene3D" id="2.20.28.20">
    <property type="entry name" value="Methionyl-tRNA synthetase, Zn-domain"/>
    <property type="match status" value="1"/>
</dbReference>
<dbReference type="PROSITE" id="PS51185">
    <property type="entry name" value="WHEP_TRS_2"/>
    <property type="match status" value="4"/>
</dbReference>
<dbReference type="InterPro" id="IPR009068">
    <property type="entry name" value="uS15_NS1_RNA-bd_sf"/>
</dbReference>
<evidence type="ECO:0000313" key="17">
    <source>
        <dbReference type="RefSeq" id="XP_017865170.1"/>
    </source>
</evidence>
<organism evidence="16 17">
    <name type="scientific">Drosophila arizonae</name>
    <name type="common">Fruit fly</name>
    <dbReference type="NCBI Taxonomy" id="7263"/>
    <lineage>
        <taxon>Eukaryota</taxon>
        <taxon>Metazoa</taxon>
        <taxon>Ecdysozoa</taxon>
        <taxon>Arthropoda</taxon>
        <taxon>Hexapoda</taxon>
        <taxon>Insecta</taxon>
        <taxon>Pterygota</taxon>
        <taxon>Neoptera</taxon>
        <taxon>Endopterygota</taxon>
        <taxon>Diptera</taxon>
        <taxon>Brachycera</taxon>
        <taxon>Muscomorpha</taxon>
        <taxon>Ephydroidea</taxon>
        <taxon>Drosophilidae</taxon>
        <taxon>Drosophila</taxon>
    </lineage>
</organism>
<dbReference type="InterPro" id="IPR033911">
    <property type="entry name" value="MetRS_core"/>
</dbReference>
<evidence type="ECO:0000256" key="5">
    <source>
        <dbReference type="ARBA" id="ARBA00022598"/>
    </source>
</evidence>
<dbReference type="PANTHER" id="PTHR45765">
    <property type="entry name" value="METHIONINE--TRNA LIGASE"/>
    <property type="match status" value="1"/>
</dbReference>
<dbReference type="SUPFAM" id="SSF57770">
    <property type="entry name" value="Methionyl-tRNA synthetase (MetRS), Zn-domain"/>
    <property type="match status" value="1"/>
</dbReference>
<dbReference type="Gene3D" id="1.10.287.10">
    <property type="entry name" value="S15/NS1, RNA-binding"/>
    <property type="match status" value="4"/>
</dbReference>
<dbReference type="GO" id="GO:0016874">
    <property type="term" value="F:ligase activity"/>
    <property type="evidence" value="ECO:0007669"/>
    <property type="project" value="UniProtKB-KW"/>
</dbReference>
<dbReference type="NCBIfam" id="TIGR00398">
    <property type="entry name" value="metG"/>
    <property type="match status" value="1"/>
</dbReference>
<evidence type="ECO:0000259" key="15">
    <source>
        <dbReference type="PROSITE" id="PS51185"/>
    </source>
</evidence>
<dbReference type="InterPro" id="IPR041872">
    <property type="entry name" value="Anticodon_Met"/>
</dbReference>
<dbReference type="InterPro" id="IPR023458">
    <property type="entry name" value="Met-tRNA_ligase_1"/>
</dbReference>
<dbReference type="Gene3D" id="1.20.1050.10">
    <property type="match status" value="1"/>
</dbReference>
<feature type="domain" description="WHEP-TRS" evidence="15">
    <location>
        <begin position="898"/>
        <end position="954"/>
    </location>
</feature>
<dbReference type="Pfam" id="PF14497">
    <property type="entry name" value="GST_C_3"/>
    <property type="match status" value="1"/>
</dbReference>
<dbReference type="EC" id="6.1.1.10" evidence="3"/>
<evidence type="ECO:0000256" key="3">
    <source>
        <dbReference type="ARBA" id="ARBA00012838"/>
    </source>
</evidence>
<dbReference type="InterPro" id="IPR004046">
    <property type="entry name" value="GST_C"/>
</dbReference>
<evidence type="ECO:0000256" key="9">
    <source>
        <dbReference type="ARBA" id="ARBA00022917"/>
    </source>
</evidence>
<reference evidence="17" key="3">
    <citation type="submission" date="2025-08" db="UniProtKB">
        <authorList>
            <consortium name="RefSeq"/>
        </authorList>
    </citation>
    <scope>IDENTIFICATION</scope>
    <source>
        <tissue evidence="17">Whole organism</tissue>
    </source>
</reference>
<dbReference type="InterPro" id="IPR036282">
    <property type="entry name" value="Glutathione-S-Trfase_C_sf"/>
</dbReference>
<dbReference type="InterPro" id="IPR014758">
    <property type="entry name" value="Met-tRNA_synth"/>
</dbReference>
<dbReference type="SUPFAM" id="SSF52374">
    <property type="entry name" value="Nucleotidylyl transferase"/>
    <property type="match status" value="1"/>
</dbReference>
<dbReference type="Pfam" id="PF19303">
    <property type="entry name" value="Anticodon_3"/>
    <property type="match status" value="1"/>
</dbReference>
<comment type="similarity">
    <text evidence="2 13">Belongs to the class-I aminoacyl-tRNA synthetase family.</text>
</comment>
<evidence type="ECO:0000256" key="2">
    <source>
        <dbReference type="ARBA" id="ARBA00005594"/>
    </source>
</evidence>
<dbReference type="InterPro" id="IPR001412">
    <property type="entry name" value="aa-tRNA-synth_I_CS"/>
</dbReference>
<evidence type="ECO:0000256" key="12">
    <source>
        <dbReference type="ARBA" id="ARBA00047364"/>
    </source>
</evidence>
<keyword evidence="5 13" id="KW-0436">Ligase</keyword>
<evidence type="ECO:0000256" key="4">
    <source>
        <dbReference type="ARBA" id="ARBA00018335"/>
    </source>
</evidence>
<dbReference type="PROSITE" id="PS00178">
    <property type="entry name" value="AA_TRNA_LIGASE_I"/>
    <property type="match status" value="1"/>
</dbReference>
<evidence type="ECO:0000256" key="6">
    <source>
        <dbReference type="ARBA" id="ARBA00022741"/>
    </source>
</evidence>
<accession>A0ABM1PD84</accession>
<proteinExistence type="inferred from homology"/>
<evidence type="ECO:0000256" key="10">
    <source>
        <dbReference type="ARBA" id="ARBA00023146"/>
    </source>
</evidence>
<dbReference type="SMART" id="SM00991">
    <property type="entry name" value="WHEP-TRS"/>
    <property type="match status" value="4"/>
</dbReference>
<dbReference type="Pfam" id="PF00458">
    <property type="entry name" value="WHEP-TRS"/>
    <property type="match status" value="4"/>
</dbReference>
<sequence length="1102" mass="121400">MILFTNEGNPIGLQLLVLAKYLKRPMFLQQITITDAKYKDLILLPTVELDNGLRLFSTAAIYKYLLMHEGYPRNEWLEWGATLLTPALEHYMATGHRADSRAGPVLNALVKKLDDTLSVSPFIAGDKLTSADLFIWSLLAPDGTLKGAQNVEHLHSWYNKIKALPEVQEALKELPINTLSFNALQQGNRYGGLAHVQLRRGISQDADKVLADSGPTVADTVSEEEINTAREAFIYTEPKELTEPRTVLPKPGERNVLITSALPYVNNVPHLGNIIGCVLSADIFARYSRAAGYNTLLICGTDEYGTATENKALAENMTPREICDKYFELHNSIYRWFGIGFDYFGRTTTPEQTEIVQEAFKDVYEAGYILTESVEQLLCQKCDRFLADRFVEGTCPHPGCGYEDARGDQCDKCGKLVNATELVRPRCKVCNTAPVLRSSDQLFLDLPKAEPKLREWVDRAEQGWTHNARVITRAWLREGLKPRCITRDLKWGIPVPHKNFEQKVFYVWFDAPFGYVSITKRYTKDYLQWWQPAPGTDVELFQFMAKDNVPFHSVVWPSVLLAINKGNTLVSHIMATEYLNYEDGKFSKSRGIGVFGNDAQETGIPADVWRFYLASARPEGQDSSFSWTDLAARNNSELLNNLGNFVNRALSFCERNFDSKLPQMDLNHNDFLLLALINRELRGYINSLEKAKMRDGIRHLLSISRHGNGYIQYQQPWALLKGSDDQKSRAGTIIGLSINIVCLLANLLFPFMPTTARAMFAQLNTKQTPLDANKPFATQLLRPGHKIGTPSPLFDKLDHAFIESLKAKFGGSQADKEAVAAAGAAAAQPQSSTVELEAAVKAQGEKVRQLKASTKDKAVWQPEVNKLLELKKQLEAAQKAGAGLTAAAGESPAPGGQSVQALEQAVQAQGDKVRQLKASTKDKAVWQPEVNKLLELKKQLEAAQKAAPVSTGAVAAAAAAAAAAPVPSASPSAQSVQSLEQAVQAQGDKVRQLKSTTKDKAVWQPEVNKLLDLKKQLEEAKAASGATSASVSPAPKGIDAAAVKALQEKIAQQGEKVRNLKATGDASVWKPEVEILLNLKKELAALDGSAAAAPQTKNKKKK</sequence>
<dbReference type="GeneID" id="108615287"/>
<evidence type="ECO:0000256" key="1">
    <source>
        <dbReference type="ARBA" id="ARBA00004496"/>
    </source>
</evidence>
<reference evidence="16" key="2">
    <citation type="journal article" date="2016" name="G3 (Bethesda)">
        <title>Genome Evolution in Three Species of Cactophilic Drosophila.</title>
        <authorList>
            <person name="Sanchez-Flores A."/>
            <person name="Penazola F."/>
            <person name="Carpinteyro-Ponce J."/>
            <person name="Nazario-Yepiz N."/>
            <person name="Abreu-Goodger C."/>
            <person name="Machado C.A."/>
            <person name="Markow T.A."/>
        </authorList>
    </citation>
    <scope>NUCLEOTIDE SEQUENCE [LARGE SCALE GENOMIC DNA]</scope>
</reference>
<dbReference type="SUPFAM" id="SSF47060">
    <property type="entry name" value="S15/NS1 RNA-binding domain"/>
    <property type="match status" value="4"/>
</dbReference>
<dbReference type="Proteomes" id="UP000694904">
    <property type="component" value="Chromosome 5"/>
</dbReference>
<dbReference type="SUPFAM" id="SSF47616">
    <property type="entry name" value="GST C-terminal domain-like"/>
    <property type="match status" value="1"/>
</dbReference>
<dbReference type="InterPro" id="IPR015413">
    <property type="entry name" value="Methionyl/Leucyl_tRNA_Synth"/>
</dbReference>
<dbReference type="PANTHER" id="PTHR45765:SF1">
    <property type="entry name" value="METHIONINE--TRNA LIGASE, CYTOPLASMIC"/>
    <property type="match status" value="1"/>
</dbReference>
<dbReference type="InterPro" id="IPR000738">
    <property type="entry name" value="WHEP-TRS_dom"/>
</dbReference>
<dbReference type="HAMAP" id="MF_00098">
    <property type="entry name" value="Met_tRNA_synth_type1"/>
    <property type="match status" value="1"/>
</dbReference>
<comment type="subcellular location">
    <subcellularLocation>
        <location evidence="1">Cytoplasm</location>
    </subcellularLocation>
</comment>
<dbReference type="InterPro" id="IPR010987">
    <property type="entry name" value="Glutathione-S-Trfase_C-like"/>
</dbReference>
<keyword evidence="9 13" id="KW-0648">Protein biosynthesis</keyword>
<gene>
    <name evidence="17" type="primary">LOC108615287</name>
</gene>
<keyword evidence="10 13" id="KW-0030">Aminoacyl-tRNA synthetase</keyword>
<dbReference type="PROSITE" id="PS50405">
    <property type="entry name" value="GST_CTER"/>
    <property type="match status" value="1"/>
</dbReference>
<name>A0ABM1PD84_DROAR</name>